<sequence length="92" mass="10949">MVIASPVTTRIAIRNNKYFIQPTRSIVVDYPDMSHRGDHLHADRNYAKHTQDNQRKADIRNRKENFTACYRLYVFHSSGYSFHLLPFFVFRS</sequence>
<evidence type="ECO:0000313" key="1">
    <source>
        <dbReference type="EMBL" id="SCM74951.1"/>
    </source>
</evidence>
<gene>
    <name evidence="1" type="ORF">KL86DES1_22255</name>
</gene>
<proteinExistence type="predicted"/>
<name>A0A212LBL1_9BACT</name>
<accession>A0A212LBL1</accession>
<reference evidence="1" key="1">
    <citation type="submission" date="2016-08" db="EMBL/GenBank/DDBJ databases">
        <authorList>
            <person name="Seilhamer J.J."/>
        </authorList>
    </citation>
    <scope>NUCLEOTIDE SEQUENCE</scope>
    <source>
        <strain evidence="1">86-1</strain>
    </source>
</reference>
<dbReference type="EMBL" id="FMJC01000002">
    <property type="protein sequence ID" value="SCM74951.1"/>
    <property type="molecule type" value="Genomic_DNA"/>
</dbReference>
<protein>
    <submittedName>
        <fullName evidence="1">Uncharacterized protein</fullName>
    </submittedName>
</protein>
<dbReference type="AlphaFoldDB" id="A0A212LBL1"/>
<organism evidence="1">
    <name type="scientific">uncultured Desulfovibrio sp</name>
    <dbReference type="NCBI Taxonomy" id="167968"/>
    <lineage>
        <taxon>Bacteria</taxon>
        <taxon>Pseudomonadati</taxon>
        <taxon>Thermodesulfobacteriota</taxon>
        <taxon>Desulfovibrionia</taxon>
        <taxon>Desulfovibrionales</taxon>
        <taxon>Desulfovibrionaceae</taxon>
        <taxon>Desulfovibrio</taxon>
        <taxon>environmental samples</taxon>
    </lineage>
</organism>